<evidence type="ECO:0000313" key="2">
    <source>
        <dbReference type="Proteomes" id="UP001157502"/>
    </source>
</evidence>
<gene>
    <name evidence="1" type="ORF">DPEC_G00357750</name>
</gene>
<protein>
    <submittedName>
        <fullName evidence="1">Uncharacterized protein</fullName>
    </submittedName>
</protein>
<reference evidence="1" key="1">
    <citation type="submission" date="2021-05" db="EMBL/GenBank/DDBJ databases">
        <authorList>
            <person name="Pan Q."/>
            <person name="Jouanno E."/>
            <person name="Zahm M."/>
            <person name="Klopp C."/>
            <person name="Cabau C."/>
            <person name="Louis A."/>
            <person name="Berthelot C."/>
            <person name="Parey E."/>
            <person name="Roest Crollius H."/>
            <person name="Montfort J."/>
            <person name="Robinson-Rechavi M."/>
            <person name="Bouchez O."/>
            <person name="Lampietro C."/>
            <person name="Lopez Roques C."/>
            <person name="Donnadieu C."/>
            <person name="Postlethwait J."/>
            <person name="Bobe J."/>
            <person name="Dillon D."/>
            <person name="Chandos A."/>
            <person name="von Hippel F."/>
            <person name="Guiguen Y."/>
        </authorList>
    </citation>
    <scope>NUCLEOTIDE SEQUENCE</scope>
    <source>
        <strain evidence="1">YG-Jan2019</strain>
    </source>
</reference>
<dbReference type="Proteomes" id="UP001157502">
    <property type="component" value="Chromosome 37"/>
</dbReference>
<comment type="caution">
    <text evidence="1">The sequence shown here is derived from an EMBL/GenBank/DDBJ whole genome shotgun (WGS) entry which is preliminary data.</text>
</comment>
<keyword evidence="2" id="KW-1185">Reference proteome</keyword>
<evidence type="ECO:0000313" key="1">
    <source>
        <dbReference type="EMBL" id="KAJ7984727.1"/>
    </source>
</evidence>
<accession>A0ACC2F085</accession>
<dbReference type="EMBL" id="CM055764">
    <property type="protein sequence ID" value="KAJ7984727.1"/>
    <property type="molecule type" value="Genomic_DNA"/>
</dbReference>
<sequence length="191" mass="20640">MSHNPLGPILPLGTLGPEPVATYITDMPSSLPLSSNHQGSTMPPAPKQMAQKLQRSYAGGDRFSSKGPGAMAGVSRTGTYPGPHYHTGTVPGPHLQHLQQHNQHQPQQHHPLAYSSNTIAAPRGMGGGSVLKGWDRTETVGRRKGYSTKRPQGTGDEFGELHSQSRTHNHSQHFLPTQPYFVTNSKTEVTV</sequence>
<proteinExistence type="predicted"/>
<organism evidence="1 2">
    <name type="scientific">Dallia pectoralis</name>
    <name type="common">Alaska blackfish</name>
    <dbReference type="NCBI Taxonomy" id="75939"/>
    <lineage>
        <taxon>Eukaryota</taxon>
        <taxon>Metazoa</taxon>
        <taxon>Chordata</taxon>
        <taxon>Craniata</taxon>
        <taxon>Vertebrata</taxon>
        <taxon>Euteleostomi</taxon>
        <taxon>Actinopterygii</taxon>
        <taxon>Neopterygii</taxon>
        <taxon>Teleostei</taxon>
        <taxon>Protacanthopterygii</taxon>
        <taxon>Esociformes</taxon>
        <taxon>Umbridae</taxon>
        <taxon>Dallia</taxon>
    </lineage>
</organism>
<name>A0ACC2F085_DALPE</name>